<feature type="compositionally biased region" description="Polar residues" evidence="1">
    <location>
        <begin position="62"/>
        <end position="72"/>
    </location>
</feature>
<accession>A0A1F4XF02</accession>
<evidence type="ECO:0000256" key="1">
    <source>
        <dbReference type="SAM" id="MobiDB-lite"/>
    </source>
</evidence>
<organism evidence="2 3">
    <name type="scientific">candidate division WWE3 bacterium RIFOXYD1_FULL_43_17</name>
    <dbReference type="NCBI Taxonomy" id="1802652"/>
    <lineage>
        <taxon>Bacteria</taxon>
        <taxon>Katanobacteria</taxon>
    </lineage>
</organism>
<evidence type="ECO:0000313" key="3">
    <source>
        <dbReference type="Proteomes" id="UP000177845"/>
    </source>
</evidence>
<reference evidence="2 3" key="1">
    <citation type="journal article" date="2016" name="Nat. Commun.">
        <title>Thousands of microbial genomes shed light on interconnected biogeochemical processes in an aquifer system.</title>
        <authorList>
            <person name="Anantharaman K."/>
            <person name="Brown C.T."/>
            <person name="Hug L.A."/>
            <person name="Sharon I."/>
            <person name="Castelle C.J."/>
            <person name="Probst A.J."/>
            <person name="Thomas B.C."/>
            <person name="Singh A."/>
            <person name="Wilkins M.J."/>
            <person name="Karaoz U."/>
            <person name="Brodie E.L."/>
            <person name="Williams K.H."/>
            <person name="Hubbard S.S."/>
            <person name="Banfield J.F."/>
        </authorList>
    </citation>
    <scope>NUCLEOTIDE SEQUENCE [LARGE SCALE GENOMIC DNA]</scope>
</reference>
<proteinExistence type="predicted"/>
<dbReference type="AlphaFoldDB" id="A0A1F4XF02"/>
<protein>
    <submittedName>
        <fullName evidence="2">Uncharacterized protein</fullName>
    </submittedName>
</protein>
<comment type="caution">
    <text evidence="2">The sequence shown here is derived from an EMBL/GenBank/DDBJ whole genome shotgun (WGS) entry which is preliminary data.</text>
</comment>
<dbReference type="Proteomes" id="UP000177845">
    <property type="component" value="Unassembled WGS sequence"/>
</dbReference>
<gene>
    <name evidence="2" type="ORF">A3K01_00840</name>
</gene>
<sequence length="100" mass="10254">MGAFVLVLVGAGVSVTVGLGETVTVAVSVGGIAVEVLVEVTLGNASVVKTGTIAAWPLKPPQETTKNTNSKSAPKDPAKTTGLFISISSSLFWLSYFPLY</sequence>
<feature type="region of interest" description="Disordered" evidence="1">
    <location>
        <begin position="59"/>
        <end position="78"/>
    </location>
</feature>
<evidence type="ECO:0000313" key="2">
    <source>
        <dbReference type="EMBL" id="OGC80232.1"/>
    </source>
</evidence>
<name>A0A1F4XF02_UNCKA</name>
<dbReference type="EMBL" id="MEWJ01000019">
    <property type="protein sequence ID" value="OGC80232.1"/>
    <property type="molecule type" value="Genomic_DNA"/>
</dbReference>